<dbReference type="OrthoDB" id="432970at2759"/>
<dbReference type="EMBL" id="KZ613846">
    <property type="protein sequence ID" value="PMD57645.1"/>
    <property type="molecule type" value="Genomic_DNA"/>
</dbReference>
<keyword evidence="1" id="KW-0479">Metal-binding</keyword>
<dbReference type="Proteomes" id="UP000235371">
    <property type="component" value="Unassembled WGS sequence"/>
</dbReference>
<dbReference type="InterPro" id="IPR002893">
    <property type="entry name" value="Znf_MYND"/>
</dbReference>
<name>A0A2J6T3P6_9HELO</name>
<keyword evidence="2 4" id="KW-0863">Zinc-finger</keyword>
<dbReference type="GeneID" id="36588720"/>
<dbReference type="SUPFAM" id="SSF144232">
    <property type="entry name" value="HIT/MYND zinc finger-like"/>
    <property type="match status" value="1"/>
</dbReference>
<reference evidence="6 7" key="1">
    <citation type="submission" date="2016-04" db="EMBL/GenBank/DDBJ databases">
        <title>A degradative enzymes factory behind the ericoid mycorrhizal symbiosis.</title>
        <authorList>
            <consortium name="DOE Joint Genome Institute"/>
            <person name="Martino E."/>
            <person name="Morin E."/>
            <person name="Grelet G."/>
            <person name="Kuo A."/>
            <person name="Kohler A."/>
            <person name="Daghino S."/>
            <person name="Barry K."/>
            <person name="Choi C."/>
            <person name="Cichocki N."/>
            <person name="Clum A."/>
            <person name="Copeland A."/>
            <person name="Hainaut M."/>
            <person name="Haridas S."/>
            <person name="Labutti K."/>
            <person name="Lindquist E."/>
            <person name="Lipzen A."/>
            <person name="Khouja H.-R."/>
            <person name="Murat C."/>
            <person name="Ohm R."/>
            <person name="Olson A."/>
            <person name="Spatafora J."/>
            <person name="Veneault-Fourrey C."/>
            <person name="Henrissat B."/>
            <person name="Grigoriev I."/>
            <person name="Martin F."/>
            <person name="Perotto S."/>
        </authorList>
    </citation>
    <scope>NUCLEOTIDE SEQUENCE [LARGE SCALE GENOMIC DNA]</scope>
    <source>
        <strain evidence="6 7">E</strain>
    </source>
</reference>
<accession>A0A2J6T3P6</accession>
<dbReference type="RefSeq" id="XP_024734549.1">
    <property type="nucleotide sequence ID" value="XM_024880643.1"/>
</dbReference>
<evidence type="ECO:0000256" key="1">
    <source>
        <dbReference type="ARBA" id="ARBA00022723"/>
    </source>
</evidence>
<feature type="domain" description="MYND-type" evidence="5">
    <location>
        <begin position="143"/>
        <end position="187"/>
    </location>
</feature>
<evidence type="ECO:0000313" key="6">
    <source>
        <dbReference type="EMBL" id="PMD57645.1"/>
    </source>
</evidence>
<evidence type="ECO:0000256" key="4">
    <source>
        <dbReference type="PROSITE-ProRule" id="PRU00134"/>
    </source>
</evidence>
<dbReference type="STRING" id="1095630.A0A2J6T3P6"/>
<keyword evidence="7" id="KW-1185">Reference proteome</keyword>
<dbReference type="AlphaFoldDB" id="A0A2J6T3P6"/>
<keyword evidence="3" id="KW-0862">Zinc</keyword>
<evidence type="ECO:0000256" key="3">
    <source>
        <dbReference type="ARBA" id="ARBA00022833"/>
    </source>
</evidence>
<proteinExistence type="predicted"/>
<organism evidence="6 7">
    <name type="scientific">Hyaloscypha bicolor E</name>
    <dbReference type="NCBI Taxonomy" id="1095630"/>
    <lineage>
        <taxon>Eukaryota</taxon>
        <taxon>Fungi</taxon>
        <taxon>Dikarya</taxon>
        <taxon>Ascomycota</taxon>
        <taxon>Pezizomycotina</taxon>
        <taxon>Leotiomycetes</taxon>
        <taxon>Helotiales</taxon>
        <taxon>Hyaloscyphaceae</taxon>
        <taxon>Hyaloscypha</taxon>
        <taxon>Hyaloscypha bicolor</taxon>
    </lineage>
</organism>
<dbReference type="Pfam" id="PF01753">
    <property type="entry name" value="zf-MYND"/>
    <property type="match status" value="1"/>
</dbReference>
<dbReference type="Gene3D" id="6.10.140.2220">
    <property type="match status" value="1"/>
</dbReference>
<dbReference type="InParanoid" id="A0A2J6T3P6"/>
<evidence type="ECO:0000313" key="7">
    <source>
        <dbReference type="Proteomes" id="UP000235371"/>
    </source>
</evidence>
<gene>
    <name evidence="6" type="ORF">K444DRAFT_615052</name>
</gene>
<evidence type="ECO:0000256" key="2">
    <source>
        <dbReference type="ARBA" id="ARBA00022771"/>
    </source>
</evidence>
<sequence>MSTRLPLHEFKITHSDWPTTAPSAETPIVNPLSLLLCRYPNGAYLSNPNFMLLYSRENAYDRYVDRLYGSLTAGSSAPLDRPRKKGAQTFWMKTHSENEGLLELLEAAGILKRTGQTFKQGFATLVAVETQLVDGQWAEVCHNQKCGKREQLEAEGGRMKRCSRCRDVWYCNAECQKAGWPEHRGGCKVYKEAAEKRAAVEEETV</sequence>
<protein>
    <recommendedName>
        <fullName evidence="5">MYND-type domain-containing protein</fullName>
    </recommendedName>
</protein>
<dbReference type="PROSITE" id="PS50865">
    <property type="entry name" value="ZF_MYND_2"/>
    <property type="match status" value="1"/>
</dbReference>
<evidence type="ECO:0000259" key="5">
    <source>
        <dbReference type="PROSITE" id="PS50865"/>
    </source>
</evidence>
<dbReference type="GO" id="GO:0008270">
    <property type="term" value="F:zinc ion binding"/>
    <property type="evidence" value="ECO:0007669"/>
    <property type="project" value="UniProtKB-KW"/>
</dbReference>